<evidence type="ECO:0000256" key="1">
    <source>
        <dbReference type="ARBA" id="ARBA00008791"/>
    </source>
</evidence>
<proteinExistence type="inferred from homology"/>
<dbReference type="Proteomes" id="UP000321580">
    <property type="component" value="Unassembled WGS sequence"/>
</dbReference>
<reference evidence="3 4" key="1">
    <citation type="submission" date="2019-08" db="EMBL/GenBank/DDBJ databases">
        <title>Genome of Phaeodactylibacter luteus.</title>
        <authorList>
            <person name="Bowman J.P."/>
        </authorList>
    </citation>
    <scope>NUCLEOTIDE SEQUENCE [LARGE SCALE GENOMIC DNA]</scope>
    <source>
        <strain evidence="3 4">KCTC 42180</strain>
    </source>
</reference>
<organism evidence="3 4">
    <name type="scientific">Phaeodactylibacter luteus</name>
    <dbReference type="NCBI Taxonomy" id="1564516"/>
    <lineage>
        <taxon>Bacteria</taxon>
        <taxon>Pseudomonadati</taxon>
        <taxon>Bacteroidota</taxon>
        <taxon>Saprospiria</taxon>
        <taxon>Saprospirales</taxon>
        <taxon>Haliscomenobacteraceae</taxon>
        <taxon>Phaeodactylibacter</taxon>
    </lineage>
</organism>
<dbReference type="CDD" id="cd00293">
    <property type="entry name" value="USP-like"/>
    <property type="match status" value="1"/>
</dbReference>
<feature type="domain" description="UspA" evidence="2">
    <location>
        <begin position="1"/>
        <end position="145"/>
    </location>
</feature>
<evidence type="ECO:0000313" key="3">
    <source>
        <dbReference type="EMBL" id="TXB62864.1"/>
    </source>
</evidence>
<protein>
    <submittedName>
        <fullName evidence="3">Universal stress protein</fullName>
    </submittedName>
</protein>
<dbReference type="EMBL" id="VOOR01000022">
    <property type="protein sequence ID" value="TXB62864.1"/>
    <property type="molecule type" value="Genomic_DNA"/>
</dbReference>
<accession>A0A5C6RLN2</accession>
<dbReference type="RefSeq" id="WP_147167732.1">
    <property type="nucleotide sequence ID" value="NZ_VOOR01000022.1"/>
</dbReference>
<dbReference type="InterPro" id="IPR006015">
    <property type="entry name" value="Universal_stress_UspA"/>
</dbReference>
<comment type="similarity">
    <text evidence="1">Belongs to the universal stress protein A family.</text>
</comment>
<dbReference type="OrthoDB" id="9788959at2"/>
<dbReference type="PANTHER" id="PTHR46268">
    <property type="entry name" value="STRESS RESPONSE PROTEIN NHAX"/>
    <property type="match status" value="1"/>
</dbReference>
<sequence>MKRLLIGIDFSAASLHALHYSRQLAAALGLELTLAFANPYTTAESALPERAHKAMISREATAYRQKLNRLMTDYPHEGEGLPEVPFSVEVLAGPPESALAAAAQQHQADFIAIGSRQKHSLGEQLFGSVSTGLIYRAACPVLLIPEGALYTPVAQIALAVDPEAAQVPDLPVLKQVASRLNAGVRPFSVSLSVDGVQAPHRRSYNGVWADVVPAGSIPGGIQAYMQGMPAQWLAMQLPKRTLLQHWLHGQLLRHMAWKSPCPLWIAVPGNQANPSSTA</sequence>
<dbReference type="InterPro" id="IPR006016">
    <property type="entry name" value="UspA"/>
</dbReference>
<dbReference type="PANTHER" id="PTHR46268:SF6">
    <property type="entry name" value="UNIVERSAL STRESS PROTEIN UP12"/>
    <property type="match status" value="1"/>
</dbReference>
<dbReference type="PRINTS" id="PR01438">
    <property type="entry name" value="UNVRSLSTRESS"/>
</dbReference>
<keyword evidence="4" id="KW-1185">Reference proteome</keyword>
<dbReference type="SUPFAM" id="SSF52402">
    <property type="entry name" value="Adenine nucleotide alpha hydrolases-like"/>
    <property type="match status" value="1"/>
</dbReference>
<evidence type="ECO:0000259" key="2">
    <source>
        <dbReference type="Pfam" id="PF00582"/>
    </source>
</evidence>
<dbReference type="Gene3D" id="3.40.50.12370">
    <property type="match status" value="1"/>
</dbReference>
<gene>
    <name evidence="3" type="ORF">FRY97_11750</name>
</gene>
<dbReference type="AlphaFoldDB" id="A0A5C6RLN2"/>
<evidence type="ECO:0000313" key="4">
    <source>
        <dbReference type="Proteomes" id="UP000321580"/>
    </source>
</evidence>
<name>A0A5C6RLN2_9BACT</name>
<comment type="caution">
    <text evidence="3">The sequence shown here is derived from an EMBL/GenBank/DDBJ whole genome shotgun (WGS) entry which is preliminary data.</text>
</comment>
<dbReference type="Pfam" id="PF00582">
    <property type="entry name" value="Usp"/>
    <property type="match status" value="1"/>
</dbReference>